<dbReference type="InterPro" id="IPR001455">
    <property type="entry name" value="TusA-like"/>
</dbReference>
<reference evidence="2 3" key="1">
    <citation type="submission" date="2016-10" db="EMBL/GenBank/DDBJ databases">
        <authorList>
            <person name="de Groot N.N."/>
        </authorList>
    </citation>
    <scope>NUCLEOTIDE SEQUENCE [LARGE SCALE GENOMIC DNA]</scope>
    <source>
        <strain evidence="2 3">DSM 19706</strain>
    </source>
</reference>
<name>A0A1I0FJS4_THASX</name>
<keyword evidence="2" id="KW-0808">Transferase</keyword>
<dbReference type="Pfam" id="PF01206">
    <property type="entry name" value="TusA"/>
    <property type="match status" value="1"/>
</dbReference>
<dbReference type="EMBL" id="FOHK01000009">
    <property type="protein sequence ID" value="SET58320.1"/>
    <property type="molecule type" value="Genomic_DNA"/>
</dbReference>
<dbReference type="OrthoDB" id="9797352at2"/>
<evidence type="ECO:0000313" key="3">
    <source>
        <dbReference type="Proteomes" id="UP000199308"/>
    </source>
</evidence>
<sequence length="81" mass="9423">MSILVWVYAMEYRYDGTQEKCPLPLVKTRVILNKMAQGDRCWVLLSDGGSKSDIPRYLKRKQIPHTITTLENNNIEIVITR</sequence>
<dbReference type="GO" id="GO:0016740">
    <property type="term" value="F:transferase activity"/>
    <property type="evidence" value="ECO:0007669"/>
    <property type="project" value="UniProtKB-KW"/>
</dbReference>
<protein>
    <submittedName>
        <fullName evidence="2">TusA-related sulfurtransferase</fullName>
    </submittedName>
</protein>
<dbReference type="Proteomes" id="UP000199308">
    <property type="component" value="Unassembled WGS sequence"/>
</dbReference>
<evidence type="ECO:0000313" key="2">
    <source>
        <dbReference type="EMBL" id="SET58320.1"/>
    </source>
</evidence>
<dbReference type="CDD" id="cd00291">
    <property type="entry name" value="SirA_YedF_YeeD"/>
    <property type="match status" value="1"/>
</dbReference>
<gene>
    <name evidence="2" type="ORF">SAMN05660429_02162</name>
</gene>
<dbReference type="STRING" id="349064.SAMN05660429_02162"/>
<dbReference type="AlphaFoldDB" id="A0A1I0FJS4"/>
<dbReference type="InterPro" id="IPR036868">
    <property type="entry name" value="TusA-like_sf"/>
</dbReference>
<feature type="domain" description="UPF0033" evidence="1">
    <location>
        <begin position="14"/>
        <end position="81"/>
    </location>
</feature>
<organism evidence="2 3">
    <name type="scientific">Thalassotalea agarivorans</name>
    <name type="common">Thalassomonas agarivorans</name>
    <dbReference type="NCBI Taxonomy" id="349064"/>
    <lineage>
        <taxon>Bacteria</taxon>
        <taxon>Pseudomonadati</taxon>
        <taxon>Pseudomonadota</taxon>
        <taxon>Gammaproteobacteria</taxon>
        <taxon>Alteromonadales</taxon>
        <taxon>Colwelliaceae</taxon>
        <taxon>Thalassotalea</taxon>
    </lineage>
</organism>
<dbReference type="SUPFAM" id="SSF64307">
    <property type="entry name" value="SirA-like"/>
    <property type="match status" value="1"/>
</dbReference>
<proteinExistence type="predicted"/>
<keyword evidence="3" id="KW-1185">Reference proteome</keyword>
<accession>A0A1I0FJS4</accession>
<dbReference type="RefSeq" id="WP_093330104.1">
    <property type="nucleotide sequence ID" value="NZ_AP027363.1"/>
</dbReference>
<evidence type="ECO:0000259" key="1">
    <source>
        <dbReference type="Pfam" id="PF01206"/>
    </source>
</evidence>
<dbReference type="Gene3D" id="3.30.110.40">
    <property type="entry name" value="TusA-like domain"/>
    <property type="match status" value="1"/>
</dbReference>